<feature type="compositionally biased region" description="Polar residues" evidence="1">
    <location>
        <begin position="257"/>
        <end position="269"/>
    </location>
</feature>
<comment type="caution">
    <text evidence="2">The sequence shown here is derived from an EMBL/GenBank/DDBJ whole genome shotgun (WGS) entry which is preliminary data.</text>
</comment>
<dbReference type="AlphaFoldDB" id="K0S6B1"/>
<dbReference type="Proteomes" id="UP000266841">
    <property type="component" value="Unassembled WGS sequence"/>
</dbReference>
<dbReference type="InterPro" id="IPR035983">
    <property type="entry name" value="Hect_E3_ubiquitin_ligase"/>
</dbReference>
<dbReference type="Gene3D" id="3.90.1750.10">
    <property type="entry name" value="Hect, E3 ligase catalytic domains"/>
    <property type="match status" value="1"/>
</dbReference>
<dbReference type="EMBL" id="AGNL01031392">
    <property type="protein sequence ID" value="EJK56451.1"/>
    <property type="molecule type" value="Genomic_DNA"/>
</dbReference>
<feature type="compositionally biased region" description="Polar residues" evidence="1">
    <location>
        <begin position="29"/>
        <end position="44"/>
    </location>
</feature>
<protein>
    <submittedName>
        <fullName evidence="2">Uncharacterized protein</fullName>
    </submittedName>
</protein>
<reference evidence="2 3" key="1">
    <citation type="journal article" date="2012" name="Genome Biol.">
        <title>Genome and low-iron response of an oceanic diatom adapted to chronic iron limitation.</title>
        <authorList>
            <person name="Lommer M."/>
            <person name="Specht M."/>
            <person name="Roy A.S."/>
            <person name="Kraemer L."/>
            <person name="Andreson R."/>
            <person name="Gutowska M.A."/>
            <person name="Wolf J."/>
            <person name="Bergner S.V."/>
            <person name="Schilhabel M.B."/>
            <person name="Klostermeier U.C."/>
            <person name="Beiko R.G."/>
            <person name="Rosenstiel P."/>
            <person name="Hippler M."/>
            <person name="Laroche J."/>
        </authorList>
    </citation>
    <scope>NUCLEOTIDE SEQUENCE [LARGE SCALE GENOMIC DNA]</scope>
    <source>
        <strain evidence="2 3">CCMP1005</strain>
    </source>
</reference>
<evidence type="ECO:0000256" key="1">
    <source>
        <dbReference type="SAM" id="MobiDB-lite"/>
    </source>
</evidence>
<keyword evidence="3" id="KW-1185">Reference proteome</keyword>
<feature type="region of interest" description="Disordered" evidence="1">
    <location>
        <begin position="1"/>
        <end position="173"/>
    </location>
</feature>
<gene>
    <name evidence="2" type="ORF">THAOC_23666</name>
</gene>
<accession>K0S6B1</accession>
<name>K0S6B1_THAOC</name>
<sequence>MSSESTSPDDHGKVDATVSPPRPSPPGDVTTQEIGGSTNASDSAASPLVQEVPRNGMTASTIRAINDDDPPIPVWQVNDYEKDTKGPQLQEGPWDDLHGPPSFPRELHDGTPAKILPFHPRPGASAQPAVARPATLPLPNDSEQPSSDLSDLLATVERSEDAGGTSPGDAGGTALIEAHRVDDVVYEATIVVEPEDRSRAEGKDRKKSLVKRLGRYARAPFKNSGFKLKFSSQDAAAETTRSGSGGRLSDESHSDDSTIVSNAGGTASDQVPKLRYDADANGWERVLLIDDTHGNMYQWVNSNDDYHSYYVRKIHSSSVELVPPEDGLVSPTAQGDGGDIVLEHSEIASTIEKNIDDKLNWLRSKLDQKSNNPVRVSVRREGLLIEAMFVILHLSREDLRRQWNFEVDGETVTACRFFALASAELFNPELGLWAIDSSGFYTINPLSGKSFHATSDFPAAVDRVS</sequence>
<proteinExistence type="predicted"/>
<feature type="compositionally biased region" description="Polar residues" evidence="1">
    <location>
        <begin position="232"/>
        <end position="242"/>
    </location>
</feature>
<evidence type="ECO:0000313" key="3">
    <source>
        <dbReference type="Proteomes" id="UP000266841"/>
    </source>
</evidence>
<feature type="region of interest" description="Disordered" evidence="1">
    <location>
        <begin position="232"/>
        <end position="270"/>
    </location>
</feature>
<dbReference type="SUPFAM" id="SSF56204">
    <property type="entry name" value="Hect, E3 ligase catalytic domain"/>
    <property type="match status" value="1"/>
</dbReference>
<dbReference type="GO" id="GO:0004842">
    <property type="term" value="F:ubiquitin-protein transferase activity"/>
    <property type="evidence" value="ECO:0007669"/>
    <property type="project" value="InterPro"/>
</dbReference>
<evidence type="ECO:0000313" key="2">
    <source>
        <dbReference type="EMBL" id="EJK56451.1"/>
    </source>
</evidence>
<organism evidence="2 3">
    <name type="scientific">Thalassiosira oceanica</name>
    <name type="common">Marine diatom</name>
    <dbReference type="NCBI Taxonomy" id="159749"/>
    <lineage>
        <taxon>Eukaryota</taxon>
        <taxon>Sar</taxon>
        <taxon>Stramenopiles</taxon>
        <taxon>Ochrophyta</taxon>
        <taxon>Bacillariophyta</taxon>
        <taxon>Coscinodiscophyceae</taxon>
        <taxon>Thalassiosirophycidae</taxon>
        <taxon>Thalassiosirales</taxon>
        <taxon>Thalassiosiraceae</taxon>
        <taxon>Thalassiosira</taxon>
    </lineage>
</organism>